<dbReference type="InterPro" id="IPR014340">
    <property type="entry name" value="LptA"/>
</dbReference>
<comment type="subcellular location">
    <subcellularLocation>
        <location evidence="1">Periplasm</location>
    </subcellularLocation>
</comment>
<dbReference type="Proteomes" id="UP000533905">
    <property type="component" value="Unassembled WGS sequence"/>
</dbReference>
<feature type="domain" description="Organic solvent tolerance-like N-terminal" evidence="3">
    <location>
        <begin position="32"/>
        <end position="149"/>
    </location>
</feature>
<proteinExistence type="inferred from homology"/>
<gene>
    <name evidence="1 4" type="primary">lptA</name>
    <name evidence="4" type="ORF">HGB41_16315</name>
</gene>
<dbReference type="Gene3D" id="2.60.450.10">
    <property type="entry name" value="Lipopolysaccharide (LPS) transport protein A like domain"/>
    <property type="match status" value="1"/>
</dbReference>
<dbReference type="AlphaFoldDB" id="A0A7Y2K0R9"/>
<dbReference type="NCBIfam" id="TIGR03002">
    <property type="entry name" value="outer_YhbN_LptA"/>
    <property type="match status" value="1"/>
</dbReference>
<keyword evidence="1" id="KW-0732">Signal</keyword>
<evidence type="ECO:0000313" key="4">
    <source>
        <dbReference type="EMBL" id="NNG24557.1"/>
    </source>
</evidence>
<comment type="function">
    <text evidence="1">Involved in the assembly of lipopolysaccharide (LPS). Required for the translocation of LPS from the inner membrane to the outer membrane.</text>
</comment>
<dbReference type="EMBL" id="JABAIV010000005">
    <property type="protein sequence ID" value="NNG24557.1"/>
    <property type="molecule type" value="Genomic_DNA"/>
</dbReference>
<keyword evidence="1" id="KW-0813">Transport</keyword>
<evidence type="ECO:0000256" key="2">
    <source>
        <dbReference type="SAM" id="MobiDB-lite"/>
    </source>
</evidence>
<comment type="caution">
    <text evidence="4">The sequence shown here is derived from an EMBL/GenBank/DDBJ whole genome shotgun (WGS) entry which is preliminary data.</text>
</comment>
<keyword evidence="5" id="KW-1185">Reference proteome</keyword>
<evidence type="ECO:0000313" key="5">
    <source>
        <dbReference type="Proteomes" id="UP000533905"/>
    </source>
</evidence>
<dbReference type="InterPro" id="IPR005653">
    <property type="entry name" value="OstA-like_N"/>
</dbReference>
<name>A0A7Y2K0R9_9BURK</name>
<feature type="signal peptide" evidence="1">
    <location>
        <begin position="1"/>
        <end position="20"/>
    </location>
</feature>
<dbReference type="GO" id="GO:0015920">
    <property type="term" value="P:lipopolysaccharide transport"/>
    <property type="evidence" value="ECO:0007669"/>
    <property type="project" value="UniProtKB-UniRule"/>
</dbReference>
<evidence type="ECO:0000259" key="3">
    <source>
        <dbReference type="Pfam" id="PF03968"/>
    </source>
</evidence>
<comment type="subunit">
    <text evidence="1">Component of the lipopolysaccharide transport and assembly complex.</text>
</comment>
<dbReference type="GO" id="GO:0043165">
    <property type="term" value="P:Gram-negative-bacterium-type cell outer membrane assembly"/>
    <property type="evidence" value="ECO:0007669"/>
    <property type="project" value="UniProtKB-UniRule"/>
</dbReference>
<evidence type="ECO:0000256" key="1">
    <source>
        <dbReference type="HAMAP-Rule" id="MF_01914"/>
    </source>
</evidence>
<dbReference type="RefSeq" id="WP_171086309.1">
    <property type="nucleotide sequence ID" value="NZ_JABAIV010000005.1"/>
</dbReference>
<dbReference type="Pfam" id="PF03968">
    <property type="entry name" value="LptD_N"/>
    <property type="match status" value="1"/>
</dbReference>
<accession>A0A7Y2K0R9</accession>
<reference evidence="4 5" key="1">
    <citation type="submission" date="2020-04" db="EMBL/GenBank/DDBJ databases">
        <title>Massilia sp. nov., a cold adapted bacteria isolated from Arctic soil.</title>
        <authorList>
            <person name="Son J."/>
            <person name="Ka J.-O."/>
        </authorList>
    </citation>
    <scope>NUCLEOTIDE SEQUENCE [LARGE SCALE GENOMIC DNA]</scope>
    <source>
        <strain evidence="4 5">ML15P13</strain>
    </source>
</reference>
<protein>
    <recommendedName>
        <fullName evidence="1">Lipopolysaccharide export system protein LptA</fullName>
    </recommendedName>
</protein>
<feature type="chain" id="PRO_5031638202" description="Lipopolysaccharide export system protein LptA" evidence="1">
    <location>
        <begin position="21"/>
        <end position="189"/>
    </location>
</feature>
<keyword evidence="1" id="KW-0574">Periplasm</keyword>
<comment type="similarity">
    <text evidence="1">Belongs to the LptA family.</text>
</comment>
<sequence length="189" mass="20662" precursor="true">MKRIVPFLFLLLGVAAQASAEKADAYKQTKIDCRKCDQDTLTGIALMDGGVTITRGTMLIDAWRGRVETSPEGYQRATLEAGSGSKVRFRQKADGPGEQWMEGEAERVEYDDRTGLVKLLSKARVQRLQDGALVDEAVGEFISYDSRKEQFSLRNTSTGDDRAGAGRASIVIQPRRRPPTPVAAGTVTP</sequence>
<organism evidence="4 5">
    <name type="scientific">Telluria aromaticivorans</name>
    <dbReference type="NCBI Taxonomy" id="2725995"/>
    <lineage>
        <taxon>Bacteria</taxon>
        <taxon>Pseudomonadati</taxon>
        <taxon>Pseudomonadota</taxon>
        <taxon>Betaproteobacteria</taxon>
        <taxon>Burkholderiales</taxon>
        <taxon>Oxalobacteraceae</taxon>
        <taxon>Telluria group</taxon>
        <taxon>Telluria</taxon>
    </lineage>
</organism>
<dbReference type="GO" id="GO:0001530">
    <property type="term" value="F:lipopolysaccharide binding"/>
    <property type="evidence" value="ECO:0007669"/>
    <property type="project" value="InterPro"/>
</dbReference>
<feature type="region of interest" description="Disordered" evidence="2">
    <location>
        <begin position="153"/>
        <end position="189"/>
    </location>
</feature>
<dbReference type="HAMAP" id="MF_01914">
    <property type="entry name" value="LPS_assembly_LptA"/>
    <property type="match status" value="1"/>
</dbReference>
<dbReference type="GO" id="GO:0042597">
    <property type="term" value="C:periplasmic space"/>
    <property type="evidence" value="ECO:0007669"/>
    <property type="project" value="UniProtKB-SubCell"/>
</dbReference>